<name>X0PUS0_RHOWR</name>
<comment type="caution">
    <text evidence="3">The sequence shown here is derived from an EMBL/GenBank/DDBJ whole genome shotgun (WGS) entry which is preliminary data.</text>
</comment>
<protein>
    <submittedName>
        <fullName evidence="3">Uncharacterized protein</fullName>
    </submittedName>
</protein>
<keyword evidence="4" id="KW-1185">Reference proteome</keyword>
<gene>
    <name evidence="3" type="ORF">RW1_035_00460</name>
</gene>
<feature type="region of interest" description="Disordered" evidence="1">
    <location>
        <begin position="86"/>
        <end position="110"/>
    </location>
</feature>
<sequence>MMVVACLLATLTVAIGSRSRRSARHPGQLQNAGLVLSVFILATVTAVAMTAASGSFIAHLHSAGSANVAAYLSIGELFGRSVQHGQVSGRSESDRSFLGVRGRQRLVSRE</sequence>
<organism evidence="3 4">
    <name type="scientific">Rhodococcus wratislaviensis NBRC 100605</name>
    <dbReference type="NCBI Taxonomy" id="1219028"/>
    <lineage>
        <taxon>Bacteria</taxon>
        <taxon>Bacillati</taxon>
        <taxon>Actinomycetota</taxon>
        <taxon>Actinomycetes</taxon>
        <taxon>Mycobacteriales</taxon>
        <taxon>Nocardiaceae</taxon>
        <taxon>Rhodococcus</taxon>
    </lineage>
</organism>
<evidence type="ECO:0000256" key="1">
    <source>
        <dbReference type="SAM" id="MobiDB-lite"/>
    </source>
</evidence>
<keyword evidence="2" id="KW-0812">Transmembrane</keyword>
<keyword evidence="2" id="KW-1133">Transmembrane helix</keyword>
<dbReference type="EMBL" id="BAWF01000035">
    <property type="protein sequence ID" value="GAF46903.1"/>
    <property type="molecule type" value="Genomic_DNA"/>
</dbReference>
<accession>X0PUS0</accession>
<dbReference type="AlphaFoldDB" id="X0PUS0"/>
<reference evidence="3 4" key="1">
    <citation type="submission" date="2014-02" db="EMBL/GenBank/DDBJ databases">
        <title>Whole genome shotgun sequence of Rhodococcus wratislaviensis NBRC 100605.</title>
        <authorList>
            <person name="Hosoyama A."/>
            <person name="Tsuchikane K."/>
            <person name="Yoshida I."/>
            <person name="Ohji S."/>
            <person name="Ichikawa N."/>
            <person name="Yamazoe A."/>
            <person name="Fujita N."/>
        </authorList>
    </citation>
    <scope>NUCLEOTIDE SEQUENCE [LARGE SCALE GENOMIC DNA]</scope>
    <source>
        <strain evidence="3 4">NBRC 100605</strain>
    </source>
</reference>
<dbReference type="Proteomes" id="UP000019491">
    <property type="component" value="Unassembled WGS sequence"/>
</dbReference>
<evidence type="ECO:0000313" key="3">
    <source>
        <dbReference type="EMBL" id="GAF46903.1"/>
    </source>
</evidence>
<evidence type="ECO:0000313" key="4">
    <source>
        <dbReference type="Proteomes" id="UP000019491"/>
    </source>
</evidence>
<evidence type="ECO:0000256" key="2">
    <source>
        <dbReference type="SAM" id="Phobius"/>
    </source>
</evidence>
<feature type="transmembrane region" description="Helical" evidence="2">
    <location>
        <begin position="32"/>
        <end position="52"/>
    </location>
</feature>
<proteinExistence type="predicted"/>
<keyword evidence="2" id="KW-0472">Membrane</keyword>